<reference evidence="1 2" key="1">
    <citation type="submission" date="2020-08" db="EMBL/GenBank/DDBJ databases">
        <title>Whole-Genome Sequence of French Clinical Streptomyces mexicanus Strain Q0842.</title>
        <authorList>
            <person name="Boxberger M."/>
            <person name="La Scola B."/>
        </authorList>
    </citation>
    <scope>NUCLEOTIDE SEQUENCE [LARGE SCALE GENOMIC DNA]</scope>
    <source>
        <strain evidence="1 2">Marseille-Q0842</strain>
    </source>
</reference>
<evidence type="ECO:0000313" key="2">
    <source>
        <dbReference type="Proteomes" id="UP000517694"/>
    </source>
</evidence>
<comment type="caution">
    <text evidence="1">The sequence shown here is derived from an EMBL/GenBank/DDBJ whole genome shotgun (WGS) entry which is preliminary data.</text>
</comment>
<accession>A0A7X1LNL9</accession>
<dbReference type="Proteomes" id="UP000517694">
    <property type="component" value="Unassembled WGS sequence"/>
</dbReference>
<dbReference type="AlphaFoldDB" id="A0A7X1LNL9"/>
<name>A0A7X1LNL9_9ACTN</name>
<gene>
    <name evidence="1" type="ORF">H1R13_01235</name>
</gene>
<protein>
    <submittedName>
        <fullName evidence="1">Uncharacterized protein</fullName>
    </submittedName>
</protein>
<dbReference type="OrthoDB" id="275232at2"/>
<evidence type="ECO:0000313" key="1">
    <source>
        <dbReference type="EMBL" id="MBC2863664.1"/>
    </source>
</evidence>
<keyword evidence="2" id="KW-1185">Reference proteome</keyword>
<sequence>MKVAGFFEEFWTRSFGQPAGSVRDFVAEVRYEDADEIGAYLRGGHPVFCAMGAVEDVLGSGEFFLGGASLFTDGEWLWRGDLRHYVRSHGVTLPEEFLERVRTRGYEVPAVGRSRLLEVTDHVQGCWSSLPL</sequence>
<proteinExistence type="predicted"/>
<organism evidence="1 2">
    <name type="scientific">Streptomyces mexicanus</name>
    <dbReference type="NCBI Taxonomy" id="178566"/>
    <lineage>
        <taxon>Bacteria</taxon>
        <taxon>Bacillati</taxon>
        <taxon>Actinomycetota</taxon>
        <taxon>Actinomycetes</taxon>
        <taxon>Kitasatosporales</taxon>
        <taxon>Streptomycetaceae</taxon>
        <taxon>Streptomyces</taxon>
    </lineage>
</organism>
<dbReference type="EMBL" id="JACMHY010000001">
    <property type="protein sequence ID" value="MBC2863664.1"/>
    <property type="molecule type" value="Genomic_DNA"/>
</dbReference>
<dbReference type="RefSeq" id="WP_159665978.1">
    <property type="nucleotide sequence ID" value="NZ_JACMHY010000001.1"/>
</dbReference>